<evidence type="ECO:0000256" key="1">
    <source>
        <dbReference type="ARBA" id="ARBA00000448"/>
    </source>
</evidence>
<keyword evidence="7" id="KW-0119">Carbohydrate metabolism</keyword>
<dbReference type="AlphaFoldDB" id="A0AB38LSX6"/>
<dbReference type="Proteomes" id="UP000305064">
    <property type="component" value="Unassembled WGS sequence"/>
</dbReference>
<dbReference type="InterPro" id="IPR013783">
    <property type="entry name" value="Ig-like_fold"/>
</dbReference>
<dbReference type="PRINTS" id="PR00133">
    <property type="entry name" value="GLHYDRLASE3"/>
</dbReference>
<dbReference type="SUPFAM" id="SSF52279">
    <property type="entry name" value="Beta-D-glucan exohydrolase, C-terminal domain"/>
    <property type="match status" value="1"/>
</dbReference>
<dbReference type="SUPFAM" id="SSF56988">
    <property type="entry name" value="Anthrax protective antigen"/>
    <property type="match status" value="1"/>
</dbReference>
<dbReference type="InterPro" id="IPR017853">
    <property type="entry name" value="GH"/>
</dbReference>
<evidence type="ECO:0000256" key="6">
    <source>
        <dbReference type="ARBA" id="ARBA00023180"/>
    </source>
</evidence>
<dbReference type="Gene3D" id="3.20.20.300">
    <property type="entry name" value="Glycoside hydrolase, family 3, N-terminal domain"/>
    <property type="match status" value="1"/>
</dbReference>
<comment type="pathway">
    <text evidence="2">Glycan metabolism; cellulose degradation.</text>
</comment>
<dbReference type="Gene3D" id="3.40.50.1700">
    <property type="entry name" value="Glycoside hydrolase family 3 C-terminal domain"/>
    <property type="match status" value="1"/>
</dbReference>
<dbReference type="InterPro" id="IPR011658">
    <property type="entry name" value="PA14_dom"/>
</dbReference>
<dbReference type="InterPro" id="IPR026891">
    <property type="entry name" value="Fn3-like"/>
</dbReference>
<dbReference type="InterPro" id="IPR001764">
    <property type="entry name" value="Glyco_hydro_3_N"/>
</dbReference>
<name>A0AB38LSX6_AURPU</name>
<dbReference type="EC" id="3.2.1.21" evidence="4"/>
<dbReference type="PANTHER" id="PTHR42715:SF3">
    <property type="entry name" value="BETA-GLUCOSIDASE B-RELATED"/>
    <property type="match status" value="1"/>
</dbReference>
<dbReference type="SMART" id="SM00758">
    <property type="entry name" value="PA14"/>
    <property type="match status" value="1"/>
</dbReference>
<evidence type="ECO:0000256" key="3">
    <source>
        <dbReference type="ARBA" id="ARBA00005336"/>
    </source>
</evidence>
<dbReference type="Gene3D" id="2.60.120.260">
    <property type="entry name" value="Galactose-binding domain-like"/>
    <property type="match status" value="1"/>
</dbReference>
<keyword evidence="9" id="KW-0624">Polysaccharide degradation</keyword>
<evidence type="ECO:0000313" key="11">
    <source>
        <dbReference type="EMBL" id="THY72439.1"/>
    </source>
</evidence>
<dbReference type="PROSITE" id="PS51820">
    <property type="entry name" value="PA14"/>
    <property type="match status" value="1"/>
</dbReference>
<evidence type="ECO:0000259" key="10">
    <source>
        <dbReference type="PROSITE" id="PS51820"/>
    </source>
</evidence>
<evidence type="ECO:0000256" key="5">
    <source>
        <dbReference type="ARBA" id="ARBA00022801"/>
    </source>
</evidence>
<keyword evidence="6" id="KW-0325">Glycoprotein</keyword>
<proteinExistence type="inferred from homology"/>
<dbReference type="Pfam" id="PF00933">
    <property type="entry name" value="Glyco_hydro_3"/>
    <property type="match status" value="1"/>
</dbReference>
<dbReference type="PANTHER" id="PTHR42715">
    <property type="entry name" value="BETA-GLUCOSIDASE"/>
    <property type="match status" value="1"/>
</dbReference>
<dbReference type="InterPro" id="IPR050288">
    <property type="entry name" value="Cellulose_deg_GH3"/>
</dbReference>
<dbReference type="InterPro" id="IPR036881">
    <property type="entry name" value="Glyco_hydro_3_C_sf"/>
</dbReference>
<comment type="similarity">
    <text evidence="3">Belongs to the glycosyl hydrolase 3 family.</text>
</comment>
<evidence type="ECO:0000256" key="4">
    <source>
        <dbReference type="ARBA" id="ARBA00012744"/>
    </source>
</evidence>
<feature type="domain" description="PA14" evidence="10">
    <location>
        <begin position="436"/>
        <end position="604"/>
    </location>
</feature>
<keyword evidence="8" id="KW-0326">Glycosidase</keyword>
<dbReference type="EMBL" id="QZBJ01000046">
    <property type="protein sequence ID" value="THY72439.1"/>
    <property type="molecule type" value="Genomic_DNA"/>
</dbReference>
<organism evidence="11 12">
    <name type="scientific">Aureobasidium pullulans</name>
    <name type="common">Black yeast</name>
    <name type="synonym">Pullularia pullulans</name>
    <dbReference type="NCBI Taxonomy" id="5580"/>
    <lineage>
        <taxon>Eukaryota</taxon>
        <taxon>Fungi</taxon>
        <taxon>Dikarya</taxon>
        <taxon>Ascomycota</taxon>
        <taxon>Pezizomycotina</taxon>
        <taxon>Dothideomycetes</taxon>
        <taxon>Dothideomycetidae</taxon>
        <taxon>Dothideales</taxon>
        <taxon>Saccotheciaceae</taxon>
        <taxon>Aureobasidium</taxon>
    </lineage>
</organism>
<sequence length="877" mass="96100">MVSDLVLDLLSKLTWEEKVSLLSGADGWHTQEIPRLGIGAIKVSCTRNSRAFLNTLLTPRQTTDGPAGARGSISVDGPKAALLSSPVLQAATWSISDMQELGRVLSRETQSKAAQVLLAPTICCHRNPLGGRNFESFSEDPVLSGTLAVGYISGIQESEQVVATVKHFVANEQEHHRFSVDARIDEKTLREIYLRPFEIVIKSHSPPGCVMTAYNLVNGTHMDMHKYLISDVLRDQWGFKGLCMSDWGGTNSTVESVLAGCDLEMPGPTLRRGENLLGALEHKDTDVLKTAINASCARLLSLAERLGKLGLSETDVKASRHAPECSTTSPEDVATLRRIAANGIVLLKNDSNVLPLDPQKLSGKKIAFVGPNALVGASNGGGSAAMNPGYLTHPFNSLKVALKNLGIEAEVHAAQGCRTHKWLPLLSTTQWQADDSETSMLRIDFFASHNCTGDILETQYRNNSSIDLFDSGPESLRDGGEPYSFRMTSVLTPATDGNHTFSVSSVGGARLFVGDDLVLDNSDWNGIGETFYSFGSPELLSSMSMSVGRSYKVVLEAWSKTNNAVKTDSIDVEPMHVYGAQPSTRLGFLEEDTSTIAEAITLADKSDVCIVVLGLNDEWESEGYDRPSMGLPGDQDKLVEDILASTRHPERIIIVNQSGSPLEMPWADRAHTILQTWYGGQEAGNALADVLLGIARPKGRLPMTWPKAYSDLPFATDKESWPGVDDKVVYKEGNKIGYRWHLDAGVAPQWWFGFGLDYTTFDSTVVSVVTEHDRWDICVRILNIGLMIGEDVVQVYVWPSQQPRAKRLIAFERTESIEPRDSITVKLTVHLRDVAEWSEQKWLLQRGSYAIGVGKHAGDSEMATKFIDVRKALSWDP</sequence>
<dbReference type="InterPro" id="IPR036962">
    <property type="entry name" value="Glyco_hydro_3_N_sf"/>
</dbReference>
<evidence type="ECO:0000256" key="9">
    <source>
        <dbReference type="ARBA" id="ARBA00023326"/>
    </source>
</evidence>
<evidence type="ECO:0000256" key="7">
    <source>
        <dbReference type="ARBA" id="ARBA00023277"/>
    </source>
</evidence>
<dbReference type="Pfam" id="PF14310">
    <property type="entry name" value="Fn3-like"/>
    <property type="match status" value="1"/>
</dbReference>
<protein>
    <recommendedName>
        <fullName evidence="4">beta-glucosidase</fullName>
        <ecNumber evidence="4">3.2.1.21</ecNumber>
    </recommendedName>
</protein>
<dbReference type="SUPFAM" id="SSF51445">
    <property type="entry name" value="(Trans)glycosidases"/>
    <property type="match status" value="1"/>
</dbReference>
<evidence type="ECO:0000256" key="2">
    <source>
        <dbReference type="ARBA" id="ARBA00004987"/>
    </source>
</evidence>
<keyword evidence="5" id="KW-0378">Hydrolase</keyword>
<comment type="catalytic activity">
    <reaction evidence="1">
        <text>Hydrolysis of terminal, non-reducing beta-D-glucosyl residues with release of beta-D-glucose.</text>
        <dbReference type="EC" id="3.2.1.21"/>
    </reaction>
</comment>
<dbReference type="GO" id="GO:0008422">
    <property type="term" value="F:beta-glucosidase activity"/>
    <property type="evidence" value="ECO:0007669"/>
    <property type="project" value="UniProtKB-EC"/>
</dbReference>
<dbReference type="InterPro" id="IPR002772">
    <property type="entry name" value="Glyco_hydro_3_C"/>
</dbReference>
<evidence type="ECO:0000313" key="12">
    <source>
        <dbReference type="Proteomes" id="UP000305064"/>
    </source>
</evidence>
<accession>A0AB38LSX6</accession>
<dbReference type="Pfam" id="PF01915">
    <property type="entry name" value="Glyco_hydro_3_C"/>
    <property type="match status" value="1"/>
</dbReference>
<gene>
    <name evidence="11" type="ORF">D6C94_06674</name>
</gene>
<dbReference type="InterPro" id="IPR037524">
    <property type="entry name" value="PA14/GLEYA"/>
</dbReference>
<dbReference type="Pfam" id="PF07691">
    <property type="entry name" value="PA14"/>
    <property type="match status" value="1"/>
</dbReference>
<dbReference type="SMART" id="SM01217">
    <property type="entry name" value="Fn3_like"/>
    <property type="match status" value="1"/>
</dbReference>
<comment type="caution">
    <text evidence="11">The sequence shown here is derived from an EMBL/GenBank/DDBJ whole genome shotgun (WGS) entry which is preliminary data.</text>
</comment>
<dbReference type="GO" id="GO:0009251">
    <property type="term" value="P:glucan catabolic process"/>
    <property type="evidence" value="ECO:0007669"/>
    <property type="project" value="TreeGrafter"/>
</dbReference>
<evidence type="ECO:0000256" key="8">
    <source>
        <dbReference type="ARBA" id="ARBA00023295"/>
    </source>
</evidence>
<reference evidence="11 12" key="1">
    <citation type="submission" date="2018-10" db="EMBL/GenBank/DDBJ databases">
        <title>Fifty Aureobasidium pullulans genomes reveal a recombining polyextremotolerant generalist.</title>
        <authorList>
            <person name="Gostincar C."/>
            <person name="Turk M."/>
            <person name="Zajc J."/>
            <person name="Gunde-Cimerman N."/>
        </authorList>
    </citation>
    <scope>NUCLEOTIDE SEQUENCE [LARGE SCALE GENOMIC DNA]</scope>
    <source>
        <strain evidence="11 12">EXF-4256</strain>
    </source>
</reference>
<dbReference type="Gene3D" id="2.60.40.10">
    <property type="entry name" value="Immunoglobulins"/>
    <property type="match status" value="1"/>
</dbReference>